<dbReference type="EMBL" id="NQMM01000028">
    <property type="protein sequence ID" value="PKQ78361.1"/>
    <property type="molecule type" value="Genomic_DNA"/>
</dbReference>
<reference evidence="2 3" key="1">
    <citation type="journal article" date="2017" name="Front. Microbiol.">
        <title>Strong Genomic and Phenotypic Heterogeneity in the Aeromonas sobria Species Complex.</title>
        <authorList>
            <person name="Gauthier J."/>
            <person name="Vincent A.T."/>
            <person name="Charette S.J."/>
            <person name="Derome N."/>
        </authorList>
    </citation>
    <scope>NUCLEOTIDE SEQUENCE [LARGE SCALE GENOMIC DNA]</scope>
    <source>
        <strain evidence="2 3">TM18</strain>
    </source>
</reference>
<name>A0A2N3IZD2_AERSO</name>
<dbReference type="RefSeq" id="WP_101324654.1">
    <property type="nucleotide sequence ID" value="NZ_NQMM01000028.1"/>
</dbReference>
<dbReference type="AlphaFoldDB" id="A0A2N3IZD2"/>
<proteinExistence type="predicted"/>
<evidence type="ECO:0000313" key="2">
    <source>
        <dbReference type="EMBL" id="PKQ78361.1"/>
    </source>
</evidence>
<evidence type="ECO:0000256" key="1">
    <source>
        <dbReference type="ARBA" id="ARBA00004328"/>
    </source>
</evidence>
<dbReference type="Proteomes" id="UP000233467">
    <property type="component" value="Unassembled WGS sequence"/>
</dbReference>
<gene>
    <name evidence="2" type="ORF">CJP16_10550</name>
</gene>
<dbReference type="InterPro" id="IPR010762">
    <property type="entry name" value="Gp23/Gp24_T4-like"/>
</dbReference>
<comment type="subcellular location">
    <subcellularLocation>
        <location evidence="1">Virion</location>
    </subcellularLocation>
</comment>
<sequence length="433" mass="47925">MSHLSLNNIIYRPALWLGDSHRLIKHSVFNYLTQYSSSANNPMFSTVQRTVISEQGDFEEFNPLDVDTTGHAAAVIADATSFEFGATELTKGATVKRKGMVYTVTKTCTITNLADFHNSLFSGDLVPVLKAHQSNTVAPSYVRFNDVSLRGESQTRYSAMAISHEAVTDIAAYGNDPDRVIREVLLIPALNDVDREVVFRAIGMAKKSPAIAIAATTREARNLLIDIEQKRQQVFKETGRTPSVCVCSTPVMGLLLGTGMVNAYTETDLIEEEIELTDGETQTQIRELEYIVPNRYISRTGLMFMATDPLPGEDSFNYYVLSVKTDKEDHLAPLYLHSYQPENSFTNLYEFLDPNSFQPSIRASMRYCLMAGPWFAKDTDKIIQADTDETFAKVANAHPLLSLTPVTIKPLVSAANDEIAAPVAAVKKTKKAA</sequence>
<accession>A0A2N3IZD2</accession>
<evidence type="ECO:0000313" key="3">
    <source>
        <dbReference type="Proteomes" id="UP000233467"/>
    </source>
</evidence>
<organism evidence="2 3">
    <name type="scientific">Aeromonas sobria</name>
    <dbReference type="NCBI Taxonomy" id="646"/>
    <lineage>
        <taxon>Bacteria</taxon>
        <taxon>Pseudomonadati</taxon>
        <taxon>Pseudomonadota</taxon>
        <taxon>Gammaproteobacteria</taxon>
        <taxon>Aeromonadales</taxon>
        <taxon>Aeromonadaceae</taxon>
        <taxon>Aeromonas</taxon>
    </lineage>
</organism>
<keyword evidence="3" id="KW-1185">Reference proteome</keyword>
<dbReference type="Pfam" id="PF07068">
    <property type="entry name" value="Gp23"/>
    <property type="match status" value="1"/>
</dbReference>
<comment type="caution">
    <text evidence="2">The sequence shown here is derived from an EMBL/GenBank/DDBJ whole genome shotgun (WGS) entry which is preliminary data.</text>
</comment>
<protein>
    <submittedName>
        <fullName evidence="2">Uncharacterized protein</fullName>
    </submittedName>
</protein>